<evidence type="ECO:0000313" key="1">
    <source>
        <dbReference type="EMBL" id="KAA6316655.1"/>
    </source>
</evidence>
<protein>
    <submittedName>
        <fullName evidence="1">Uncharacterized protein</fullName>
    </submittedName>
</protein>
<accession>A0A5J4Q4J8</accession>
<name>A0A5J4Q4J8_9ZZZZ</name>
<comment type="caution">
    <text evidence="1">The sequence shown here is derived from an EMBL/GenBank/DDBJ whole genome shotgun (WGS) entry which is preliminary data.</text>
</comment>
<dbReference type="EMBL" id="SNRY01004802">
    <property type="protein sequence ID" value="KAA6316655.1"/>
    <property type="molecule type" value="Genomic_DNA"/>
</dbReference>
<proteinExistence type="predicted"/>
<dbReference type="AlphaFoldDB" id="A0A5J4Q4J8"/>
<sequence length="57" mass="6734">MMNTNNKPAPLSDFERGRKIGRVEGMIDFHHRLIEQQAKEENKKIIKELSLLKEENK</sequence>
<gene>
    <name evidence="1" type="ORF">EZS27_033066</name>
</gene>
<reference evidence="1" key="1">
    <citation type="submission" date="2019-03" db="EMBL/GenBank/DDBJ databases">
        <title>Single cell metagenomics reveals metabolic interactions within the superorganism composed of flagellate Streblomastix strix and complex community of Bacteroidetes bacteria on its surface.</title>
        <authorList>
            <person name="Treitli S.C."/>
            <person name="Kolisko M."/>
            <person name="Husnik F."/>
            <person name="Keeling P."/>
            <person name="Hampl V."/>
        </authorList>
    </citation>
    <scope>NUCLEOTIDE SEQUENCE</scope>
    <source>
        <strain evidence="1">STM</strain>
    </source>
</reference>
<organism evidence="1">
    <name type="scientific">termite gut metagenome</name>
    <dbReference type="NCBI Taxonomy" id="433724"/>
    <lineage>
        <taxon>unclassified sequences</taxon>
        <taxon>metagenomes</taxon>
        <taxon>organismal metagenomes</taxon>
    </lineage>
</organism>